<protein>
    <submittedName>
        <fullName evidence="3">Uncharacterized protein</fullName>
    </submittedName>
</protein>
<keyword evidence="2" id="KW-1133">Transmembrane helix</keyword>
<dbReference type="EMBL" id="BONI01000040">
    <property type="protein sequence ID" value="GIG07925.1"/>
    <property type="molecule type" value="Genomic_DNA"/>
</dbReference>
<feature type="transmembrane region" description="Helical" evidence="2">
    <location>
        <begin position="39"/>
        <end position="59"/>
    </location>
</feature>
<dbReference type="AlphaFoldDB" id="A0A8J3KVN0"/>
<evidence type="ECO:0000313" key="4">
    <source>
        <dbReference type="Proteomes" id="UP000630887"/>
    </source>
</evidence>
<dbReference type="RefSeq" id="WP_203694257.1">
    <property type="nucleotide sequence ID" value="NZ_BAAALC010000026.1"/>
</dbReference>
<keyword evidence="4" id="KW-1185">Reference proteome</keyword>
<organism evidence="3 4">
    <name type="scientific">Catellatospora coxensis</name>
    <dbReference type="NCBI Taxonomy" id="310354"/>
    <lineage>
        <taxon>Bacteria</taxon>
        <taxon>Bacillati</taxon>
        <taxon>Actinomycetota</taxon>
        <taxon>Actinomycetes</taxon>
        <taxon>Micromonosporales</taxon>
        <taxon>Micromonosporaceae</taxon>
        <taxon>Catellatospora</taxon>
    </lineage>
</organism>
<dbReference type="Proteomes" id="UP000630887">
    <property type="component" value="Unassembled WGS sequence"/>
</dbReference>
<evidence type="ECO:0000256" key="1">
    <source>
        <dbReference type="SAM" id="MobiDB-lite"/>
    </source>
</evidence>
<evidence type="ECO:0000313" key="3">
    <source>
        <dbReference type="EMBL" id="GIG07925.1"/>
    </source>
</evidence>
<comment type="caution">
    <text evidence="3">The sequence shown here is derived from an EMBL/GenBank/DDBJ whole genome shotgun (WGS) entry which is preliminary data.</text>
</comment>
<reference evidence="3 4" key="1">
    <citation type="submission" date="2021-01" db="EMBL/GenBank/DDBJ databases">
        <title>Whole genome shotgun sequence of Catellatospora coxensis NBRC 107359.</title>
        <authorList>
            <person name="Komaki H."/>
            <person name="Tamura T."/>
        </authorList>
    </citation>
    <scope>NUCLEOTIDE SEQUENCE [LARGE SCALE GENOMIC DNA]</scope>
    <source>
        <strain evidence="3 4">NBRC 107359</strain>
    </source>
</reference>
<gene>
    <name evidence="3" type="ORF">Cco03nite_46250</name>
</gene>
<sequence length="293" mass="30048">MTEQDLRRIVLDAVPPLPPPPDRLASVLRRARLQRVRHASVTAACAVTLVAATAGLLVGPGGTPFGVASSGSPSAPEPSPSAAFPSPVPSPLPSNFASPVPSPLPSSFPSPLPSNFPSPAVPKTVEGRLEAASLDALRRAAPGASLVRDLRFQDSFADNGEYGAIQLINAAGRDGTLTIVARRATGKETCASEVAAACTQSTGPNGERVLSVPATGDGSSDGRPNRALVVIVIRPAEKLLVTVIVDNATEITQYPSASQYAMESTGYTGQLPPLTLAQAKAIALDVAARTDLP</sequence>
<keyword evidence="2" id="KW-0472">Membrane</keyword>
<name>A0A8J3KVN0_9ACTN</name>
<accession>A0A8J3KVN0</accession>
<keyword evidence="2" id="KW-0812">Transmembrane</keyword>
<proteinExistence type="predicted"/>
<evidence type="ECO:0000256" key="2">
    <source>
        <dbReference type="SAM" id="Phobius"/>
    </source>
</evidence>
<feature type="region of interest" description="Disordered" evidence="1">
    <location>
        <begin position="67"/>
        <end position="89"/>
    </location>
</feature>
<feature type="compositionally biased region" description="Low complexity" evidence="1">
    <location>
        <begin position="68"/>
        <end position="85"/>
    </location>
</feature>